<dbReference type="Pfam" id="PF13548">
    <property type="entry name" value="DUF4126"/>
    <property type="match status" value="1"/>
</dbReference>
<feature type="transmembrane region" description="Helical" evidence="1">
    <location>
        <begin position="157"/>
        <end position="179"/>
    </location>
</feature>
<proteinExistence type="predicted"/>
<dbReference type="InterPro" id="IPR025196">
    <property type="entry name" value="DUF4126"/>
</dbReference>
<feature type="transmembrane region" description="Helical" evidence="1">
    <location>
        <begin position="104"/>
        <end position="122"/>
    </location>
</feature>
<evidence type="ECO:0000313" key="3">
    <source>
        <dbReference type="EMBL" id="HDQ99578.1"/>
    </source>
</evidence>
<dbReference type="Proteomes" id="UP000885672">
    <property type="component" value="Unassembled WGS sequence"/>
</dbReference>
<gene>
    <name evidence="3" type="ORF">ENN51_04755</name>
</gene>
<dbReference type="AlphaFoldDB" id="A0A7V0XF04"/>
<feature type="transmembrane region" description="Helical" evidence="1">
    <location>
        <begin position="74"/>
        <end position="97"/>
    </location>
</feature>
<keyword evidence="1" id="KW-0472">Membrane</keyword>
<evidence type="ECO:0000256" key="1">
    <source>
        <dbReference type="SAM" id="Phobius"/>
    </source>
</evidence>
<comment type="caution">
    <text evidence="3">The sequence shown here is derived from an EMBL/GenBank/DDBJ whole genome shotgun (WGS) entry which is preliminary data.</text>
</comment>
<protein>
    <submittedName>
        <fullName evidence="3">DUF4126 domain-containing protein</fullName>
    </submittedName>
</protein>
<keyword evidence="1" id="KW-1133">Transmembrane helix</keyword>
<evidence type="ECO:0000259" key="2">
    <source>
        <dbReference type="Pfam" id="PF13548"/>
    </source>
</evidence>
<dbReference type="EMBL" id="DSBX01000184">
    <property type="protein sequence ID" value="HDQ99578.1"/>
    <property type="molecule type" value="Genomic_DNA"/>
</dbReference>
<sequence length="189" mass="19912">MEYLLYALLGIGLAAACGFRVFVPLLVMSIAALTGHLELSADFAWLGSWPALIVFAVATAVEIGAYYVPWLDQALDFFSTPAAIVAGIVVTASVVVGMDPVLRWPLAIIAGGGVAGAIQFTTSGLRRTSEYVTAGFSQPVVASVENAGAVGMSVLSLVLPAIAGGLAVLLIVLFAWVLFRTRRRRWNRS</sequence>
<name>A0A7V0XF04_UNCW3</name>
<reference evidence="3" key="1">
    <citation type="journal article" date="2020" name="mSystems">
        <title>Genome- and Community-Level Interaction Insights into Carbon Utilization and Element Cycling Functions of Hydrothermarchaeota in Hydrothermal Sediment.</title>
        <authorList>
            <person name="Zhou Z."/>
            <person name="Liu Y."/>
            <person name="Xu W."/>
            <person name="Pan J."/>
            <person name="Luo Z.H."/>
            <person name="Li M."/>
        </authorList>
    </citation>
    <scope>NUCLEOTIDE SEQUENCE [LARGE SCALE GENOMIC DNA]</scope>
    <source>
        <strain evidence="3">SpSt-1182</strain>
    </source>
</reference>
<organism evidence="3">
    <name type="scientific">candidate division WOR-3 bacterium</name>
    <dbReference type="NCBI Taxonomy" id="2052148"/>
    <lineage>
        <taxon>Bacteria</taxon>
        <taxon>Bacteria division WOR-3</taxon>
    </lineage>
</organism>
<accession>A0A7V0XF04</accession>
<feature type="transmembrane region" description="Helical" evidence="1">
    <location>
        <begin position="43"/>
        <end position="68"/>
    </location>
</feature>
<keyword evidence="1" id="KW-0812">Transmembrane</keyword>
<feature type="transmembrane region" description="Helical" evidence="1">
    <location>
        <begin position="6"/>
        <end position="31"/>
    </location>
</feature>
<feature type="domain" description="DUF4126" evidence="2">
    <location>
        <begin position="8"/>
        <end position="179"/>
    </location>
</feature>